<dbReference type="EMBL" id="JAKJXP020000006">
    <property type="protein sequence ID" value="KAK7756534.1"/>
    <property type="molecule type" value="Genomic_DNA"/>
</dbReference>
<feature type="chain" id="PRO_5042866722" evidence="1">
    <location>
        <begin position="19"/>
        <end position="503"/>
    </location>
</feature>
<evidence type="ECO:0000313" key="3">
    <source>
        <dbReference type="Proteomes" id="UP001320420"/>
    </source>
</evidence>
<protein>
    <submittedName>
        <fullName evidence="2">Uncharacterized protein</fullName>
    </submittedName>
</protein>
<keyword evidence="1" id="KW-0732">Signal</keyword>
<feature type="signal peptide" evidence="1">
    <location>
        <begin position="1"/>
        <end position="18"/>
    </location>
</feature>
<sequence length="503" mass="53929">MAPLILGVLFMSVTAVSALPAGSSSSQAIRVPHRRCGPVSEFFGQTADDWQNYGTDKWLEDWTSSHTADMSSNSNGFAGAFGQWAIGNPDWSCRDDGSASSCDLDLCDNNVLNNRGGDIRNAYYVLEAVNRLHSYFTGISQAFETSAIAASLSKESWSLTFYESKDNTGAVNTLKRVLTLSTTIIGIGAAFAGLGPAAPAAFAGAMAAAASGASAAAQIQLNAAQDDTFEKDADLGSILAKIVVGSMKSFTSANNQLVAGQHYENSGDIKTYLSQGAFVGFGGVDKNSVIDQMNAFLLGSAVNQLWTQQKVFILGGGQCGDGQGIGSGPQDYGVCRDGRAWYLYYWHEGNGDFLSEKQWGYVTMPPGADQLGQGDFAGVSVADVINSSLDSYNVAEYAYDADKAAERVQDALGNGWRNPGAQGPSWEGTFTIPVCDVGDAVYQDWYAKEYILEEYDGNARPVWCGPICSNDWDKTKRFIEAANMGNFKSPKHICTEHDIDIYY</sequence>
<reference evidence="2 3" key="1">
    <citation type="submission" date="2024-02" db="EMBL/GenBank/DDBJ databases">
        <title>De novo assembly and annotation of 12 fungi associated with fruit tree decline syndrome in Ontario, Canada.</title>
        <authorList>
            <person name="Sulman M."/>
            <person name="Ellouze W."/>
            <person name="Ilyukhin E."/>
        </authorList>
    </citation>
    <scope>NUCLEOTIDE SEQUENCE [LARGE SCALE GENOMIC DNA]</scope>
    <source>
        <strain evidence="2 3">M11/M66-122</strain>
    </source>
</reference>
<dbReference type="Proteomes" id="UP001320420">
    <property type="component" value="Unassembled WGS sequence"/>
</dbReference>
<gene>
    <name evidence="2" type="ORF">SLS62_001369</name>
</gene>
<evidence type="ECO:0000256" key="1">
    <source>
        <dbReference type="SAM" id="SignalP"/>
    </source>
</evidence>
<evidence type="ECO:0000313" key="2">
    <source>
        <dbReference type="EMBL" id="KAK7756534.1"/>
    </source>
</evidence>
<accession>A0AAN9UVW5</accession>
<dbReference type="AlphaFoldDB" id="A0AAN9UVW5"/>
<comment type="caution">
    <text evidence="2">The sequence shown here is derived from an EMBL/GenBank/DDBJ whole genome shotgun (WGS) entry which is preliminary data.</text>
</comment>
<keyword evidence="3" id="KW-1185">Reference proteome</keyword>
<name>A0AAN9UVW5_9PEZI</name>
<organism evidence="2 3">
    <name type="scientific">Diatrype stigma</name>
    <dbReference type="NCBI Taxonomy" id="117547"/>
    <lineage>
        <taxon>Eukaryota</taxon>
        <taxon>Fungi</taxon>
        <taxon>Dikarya</taxon>
        <taxon>Ascomycota</taxon>
        <taxon>Pezizomycotina</taxon>
        <taxon>Sordariomycetes</taxon>
        <taxon>Xylariomycetidae</taxon>
        <taxon>Xylariales</taxon>
        <taxon>Diatrypaceae</taxon>
        <taxon>Diatrype</taxon>
    </lineage>
</organism>
<proteinExistence type="predicted"/>